<gene>
    <name evidence="2" type="ORF">FQN60_018308</name>
</gene>
<comment type="caution">
    <text evidence="2">The sequence shown here is derived from an EMBL/GenBank/DDBJ whole genome shotgun (WGS) entry which is preliminary data.</text>
</comment>
<accession>A0A5J5DHX1</accession>
<proteinExistence type="predicted"/>
<organism evidence="2 3">
    <name type="scientific">Etheostoma spectabile</name>
    <name type="common">orangethroat darter</name>
    <dbReference type="NCBI Taxonomy" id="54343"/>
    <lineage>
        <taxon>Eukaryota</taxon>
        <taxon>Metazoa</taxon>
        <taxon>Chordata</taxon>
        <taxon>Craniata</taxon>
        <taxon>Vertebrata</taxon>
        <taxon>Euteleostomi</taxon>
        <taxon>Actinopterygii</taxon>
        <taxon>Neopterygii</taxon>
        <taxon>Teleostei</taxon>
        <taxon>Neoteleostei</taxon>
        <taxon>Acanthomorphata</taxon>
        <taxon>Eupercaria</taxon>
        <taxon>Perciformes</taxon>
        <taxon>Percoidei</taxon>
        <taxon>Percidae</taxon>
        <taxon>Etheostomatinae</taxon>
        <taxon>Etheostoma</taxon>
    </lineage>
</organism>
<reference evidence="2 3" key="1">
    <citation type="submission" date="2019-08" db="EMBL/GenBank/DDBJ databases">
        <title>A chromosome-level genome assembly, high-density linkage maps, and genome scans reveal the genomic architecture of hybrid incompatibilities underlying speciation via character displacement in darters (Percidae: Etheostominae).</title>
        <authorList>
            <person name="Moran R.L."/>
            <person name="Catchen J.M."/>
            <person name="Fuller R.C."/>
        </authorList>
    </citation>
    <scope>NUCLEOTIDE SEQUENCE [LARGE SCALE GENOMIC DNA]</scope>
    <source>
        <strain evidence="2">EspeVRDwgs_2016</strain>
        <tissue evidence="2">Muscle</tissue>
    </source>
</reference>
<feature type="region of interest" description="Disordered" evidence="1">
    <location>
        <begin position="1"/>
        <end position="72"/>
    </location>
</feature>
<dbReference type="EMBL" id="VOFY01000005">
    <property type="protein sequence ID" value="KAA8592853.1"/>
    <property type="molecule type" value="Genomic_DNA"/>
</dbReference>
<keyword evidence="3" id="KW-1185">Reference proteome</keyword>
<protein>
    <submittedName>
        <fullName evidence="2">Uncharacterized protein</fullName>
    </submittedName>
</protein>
<feature type="compositionally biased region" description="Low complexity" evidence="1">
    <location>
        <begin position="10"/>
        <end position="33"/>
    </location>
</feature>
<name>A0A5J5DHX1_9PERO</name>
<evidence type="ECO:0000256" key="1">
    <source>
        <dbReference type="SAM" id="MobiDB-lite"/>
    </source>
</evidence>
<evidence type="ECO:0000313" key="2">
    <source>
        <dbReference type="EMBL" id="KAA8592853.1"/>
    </source>
</evidence>
<dbReference type="AlphaFoldDB" id="A0A5J5DHX1"/>
<dbReference type="Proteomes" id="UP000327493">
    <property type="component" value="Chromosome 5"/>
</dbReference>
<evidence type="ECO:0000313" key="3">
    <source>
        <dbReference type="Proteomes" id="UP000327493"/>
    </source>
</evidence>
<sequence length="109" mass="12023">MLGADVGDEQTVVVPQQNQQHQQQTAEQQDNQQGETTGHRGRVGAATVDRERKRRGRRGSKVSPGSVMPSKSPDAIIFDFLFQRTLSLSICTTVLTEGSERLSWPVMSV</sequence>
<feature type="non-terminal residue" evidence="2">
    <location>
        <position position="109"/>
    </location>
</feature>